<dbReference type="SUPFAM" id="SSF55931">
    <property type="entry name" value="Glutamine synthetase/guanido kinase"/>
    <property type="match status" value="1"/>
</dbReference>
<dbReference type="EMBL" id="OBML01000009">
    <property type="protein sequence ID" value="SOC18194.1"/>
    <property type="molecule type" value="Genomic_DNA"/>
</dbReference>
<comment type="catalytic activity">
    <reaction evidence="10">
        <text>L-cysteine + L-glutamate + ATP = gamma-L-glutamyl-L-cysteine + ADP + phosphate + H(+)</text>
        <dbReference type="Rhea" id="RHEA:13285"/>
        <dbReference type="ChEBI" id="CHEBI:15378"/>
        <dbReference type="ChEBI" id="CHEBI:29985"/>
        <dbReference type="ChEBI" id="CHEBI:30616"/>
        <dbReference type="ChEBI" id="CHEBI:35235"/>
        <dbReference type="ChEBI" id="CHEBI:43474"/>
        <dbReference type="ChEBI" id="CHEBI:58173"/>
        <dbReference type="ChEBI" id="CHEBI:456216"/>
        <dbReference type="EC" id="6.3.2.2"/>
    </reaction>
</comment>
<dbReference type="InterPro" id="IPR011556">
    <property type="entry name" value="Glut_cys_lig_pln_type"/>
</dbReference>
<comment type="function">
    <text evidence="10">Catalyzes the synthesis of gamma-glutamylcysteine (gamma-GC).</text>
</comment>
<dbReference type="Gene3D" id="3.30.590.20">
    <property type="match status" value="1"/>
</dbReference>
<keyword evidence="8" id="KW-0809">Transit peptide</keyword>
<evidence type="ECO:0000256" key="10">
    <source>
        <dbReference type="PIRNR" id="PIRNR017901"/>
    </source>
</evidence>
<dbReference type="Pfam" id="PF04107">
    <property type="entry name" value="GCS2"/>
    <property type="match status" value="1"/>
</dbReference>
<sequence length="468" mass="51631">MVRADHAKGYPMARDTIDSTPVAGVADLAATLEAGCKPTDSFRIGTEHEKFAFRLADNSPVPYEGPAGIETLLTGMEGLLGWERIEDNGLVIGLADPVGGGAISIEPGGQFELSGAPLDNLHQTCRETNAHLAQLRQIAEPLGIGFLGLGMTPDWRREDVPVMPKSRYEIMTRYMPKVGSLGLDMMYRTSTIQVNLDFASEADMRAKMRVGLALQPVATAIFANSPFTDGKPNGFRSFRAEIWKDTDNDRSGPLPIAFEDGFGFESYVEWALDVSMYFVKRGGTYYDVTGTTFRAFMNGALEGVVPDARPTIGDWNNHLSTLFPDVRLKKYLEMRGADGGPWRRICALPALWVGLLYDDGILDQAGEMIRDWTEEERVALRNDVPRLGLETPFRGGTVLDLAREMVGLSREGLKRRARLNDGGQDERVHLAAVEETVASGMSPADVMLRRYNGDWEGDLSRVYTAYAY</sequence>
<evidence type="ECO:0000256" key="7">
    <source>
        <dbReference type="ARBA" id="ARBA00022840"/>
    </source>
</evidence>
<dbReference type="InterPro" id="IPR014746">
    <property type="entry name" value="Gln_synth/guanido_kin_cat_dom"/>
</dbReference>
<comment type="pathway">
    <text evidence="1">Sulfur metabolism; glutathione biosynthesis; glutathione from L-cysteine and L-glutamate: step 1/2.</text>
</comment>
<evidence type="ECO:0000256" key="6">
    <source>
        <dbReference type="ARBA" id="ARBA00022741"/>
    </source>
</evidence>
<protein>
    <recommendedName>
        <fullName evidence="10">Glutamate--cysteine ligase</fullName>
        <ecNumber evidence="10">6.3.2.2</ecNumber>
    </recommendedName>
</protein>
<keyword evidence="9 11" id="KW-1015">Disulfide bond</keyword>
<organism evidence="12 13">
    <name type="scientific">Stappia indica</name>
    <dbReference type="NCBI Taxonomy" id="538381"/>
    <lineage>
        <taxon>Bacteria</taxon>
        <taxon>Pseudomonadati</taxon>
        <taxon>Pseudomonadota</taxon>
        <taxon>Alphaproteobacteria</taxon>
        <taxon>Hyphomicrobiales</taxon>
        <taxon>Stappiaceae</taxon>
        <taxon>Stappia</taxon>
    </lineage>
</organism>
<dbReference type="GO" id="GO:0005524">
    <property type="term" value="F:ATP binding"/>
    <property type="evidence" value="ECO:0007669"/>
    <property type="project" value="UniProtKB-UniRule"/>
</dbReference>
<keyword evidence="4 10" id="KW-0436">Ligase</keyword>
<evidence type="ECO:0000256" key="5">
    <source>
        <dbReference type="ARBA" id="ARBA00022684"/>
    </source>
</evidence>
<evidence type="ECO:0000313" key="12">
    <source>
        <dbReference type="EMBL" id="SOC18194.1"/>
    </source>
</evidence>
<dbReference type="GO" id="GO:0006750">
    <property type="term" value="P:glutathione biosynthetic process"/>
    <property type="evidence" value="ECO:0007669"/>
    <property type="project" value="UniProtKB-UniRule"/>
</dbReference>
<dbReference type="NCBIfam" id="TIGR01436">
    <property type="entry name" value="glu_cys_lig_pln"/>
    <property type="match status" value="1"/>
</dbReference>
<dbReference type="PANTHER" id="PTHR34378">
    <property type="entry name" value="GLUTAMATE--CYSTEINE LIGASE, CHLOROPLASTIC"/>
    <property type="match status" value="1"/>
</dbReference>
<dbReference type="InterPro" id="IPR035434">
    <property type="entry name" value="GCL_bact_plant"/>
</dbReference>
<keyword evidence="7 10" id="KW-0067">ATP-binding</keyword>
<evidence type="ECO:0000256" key="1">
    <source>
        <dbReference type="ARBA" id="ARBA00005006"/>
    </source>
</evidence>
<dbReference type="PANTHER" id="PTHR34378:SF1">
    <property type="entry name" value="GLUTAMATE--CYSTEINE LIGASE, CHLOROPLASTIC"/>
    <property type="match status" value="1"/>
</dbReference>
<comment type="subunit">
    <text evidence="3">Homodimer or monomer when oxidized or reduced, respectively.</text>
</comment>
<evidence type="ECO:0000256" key="3">
    <source>
        <dbReference type="ARBA" id="ARBA00011153"/>
    </source>
</evidence>
<evidence type="ECO:0000256" key="9">
    <source>
        <dbReference type="ARBA" id="ARBA00023157"/>
    </source>
</evidence>
<dbReference type="STRING" id="538381.GCA_001696535_02503"/>
<evidence type="ECO:0000256" key="4">
    <source>
        <dbReference type="ARBA" id="ARBA00022598"/>
    </source>
</evidence>
<dbReference type="InterPro" id="IPR006336">
    <property type="entry name" value="GCS2"/>
</dbReference>
<name>A0A285T9T6_9HYPH</name>
<evidence type="ECO:0000256" key="2">
    <source>
        <dbReference type="ARBA" id="ARBA00010253"/>
    </source>
</evidence>
<comment type="similarity">
    <text evidence="10">Belongs to the glutamate--cysteine ligase type 2 family. EgtA subfamily.</text>
</comment>
<comment type="similarity">
    <text evidence="2">Belongs to the carboxylate-amine ligase family. Glutamate--cysteine ligase type 2 subfamily.</text>
</comment>
<evidence type="ECO:0000256" key="8">
    <source>
        <dbReference type="ARBA" id="ARBA00022946"/>
    </source>
</evidence>
<accession>A0A285T9T6</accession>
<feature type="disulfide bond" evidence="11">
    <location>
        <begin position="125"/>
        <end position="346"/>
    </location>
</feature>
<keyword evidence="5" id="KW-0317">Glutathione biosynthesis</keyword>
<keyword evidence="13" id="KW-1185">Reference proteome</keyword>
<dbReference type="AlphaFoldDB" id="A0A285T9T6"/>
<gene>
    <name evidence="12" type="ORF">SAMN05421512_109225</name>
</gene>
<dbReference type="Proteomes" id="UP000219331">
    <property type="component" value="Unassembled WGS sequence"/>
</dbReference>
<evidence type="ECO:0000256" key="11">
    <source>
        <dbReference type="PIRSR" id="PIRSR017901-50"/>
    </source>
</evidence>
<dbReference type="EC" id="6.3.2.2" evidence="10"/>
<dbReference type="PIRSF" id="PIRSF017901">
    <property type="entry name" value="GCL"/>
    <property type="match status" value="1"/>
</dbReference>
<reference evidence="12 13" key="1">
    <citation type="submission" date="2017-08" db="EMBL/GenBank/DDBJ databases">
        <authorList>
            <person name="de Groot N.N."/>
        </authorList>
    </citation>
    <scope>NUCLEOTIDE SEQUENCE [LARGE SCALE GENOMIC DNA]</scope>
    <source>
        <strain evidence="12 13">USBA 352</strain>
    </source>
</reference>
<evidence type="ECO:0000313" key="13">
    <source>
        <dbReference type="Proteomes" id="UP000219331"/>
    </source>
</evidence>
<dbReference type="GO" id="GO:0004357">
    <property type="term" value="F:glutamate-cysteine ligase activity"/>
    <property type="evidence" value="ECO:0007669"/>
    <property type="project" value="UniProtKB-UniRule"/>
</dbReference>
<keyword evidence="6 10" id="KW-0547">Nucleotide-binding</keyword>
<proteinExistence type="inferred from homology"/>